<feature type="domain" description="FAD-binding PCMH-type" evidence="4">
    <location>
        <begin position="122"/>
        <end position="301"/>
    </location>
</feature>
<dbReference type="InterPro" id="IPR016166">
    <property type="entry name" value="FAD-bd_PCMH"/>
</dbReference>
<dbReference type="PANTHER" id="PTHR13878:SF91">
    <property type="entry name" value="FAD BINDING DOMAIN PROTEIN (AFU_ORTHOLOGUE AFUA_6G12070)-RELATED"/>
    <property type="match status" value="1"/>
</dbReference>
<keyword evidence="2" id="KW-0560">Oxidoreductase</keyword>
<feature type="signal peptide" evidence="3">
    <location>
        <begin position="1"/>
        <end position="24"/>
    </location>
</feature>
<comment type="caution">
    <text evidence="5">The sequence shown here is derived from an EMBL/GenBank/DDBJ whole genome shotgun (WGS) entry which is preliminary data.</text>
</comment>
<reference evidence="5 6" key="1">
    <citation type="submission" date="2024-04" db="EMBL/GenBank/DDBJ databases">
        <title>Phyllosticta paracitricarpa is synonymous to the EU quarantine fungus P. citricarpa based on phylogenomic analyses.</title>
        <authorList>
            <consortium name="Lawrence Berkeley National Laboratory"/>
            <person name="Van ingen-buijs V.A."/>
            <person name="Van westerhoven A.C."/>
            <person name="Haridas S."/>
            <person name="Skiadas P."/>
            <person name="Martin F."/>
            <person name="Groenewald J.Z."/>
            <person name="Crous P.W."/>
            <person name="Seidl M.F."/>
        </authorList>
    </citation>
    <scope>NUCLEOTIDE SEQUENCE [LARGE SCALE GENOMIC DNA]</scope>
    <source>
        <strain evidence="5 6">CPC 17464</strain>
    </source>
</reference>
<feature type="chain" id="PRO_5046694610" evidence="3">
    <location>
        <begin position="25"/>
        <end position="575"/>
    </location>
</feature>
<dbReference type="Gene3D" id="3.30.465.10">
    <property type="match status" value="2"/>
</dbReference>
<dbReference type="EMBL" id="JBBPEH010000002">
    <property type="protein sequence ID" value="KAK7542633.1"/>
    <property type="molecule type" value="Genomic_DNA"/>
</dbReference>
<evidence type="ECO:0000313" key="6">
    <source>
        <dbReference type="Proteomes" id="UP001360953"/>
    </source>
</evidence>
<protein>
    <submittedName>
        <fullName evidence="5">Isoamyl alcohol oxidase</fullName>
    </submittedName>
</protein>
<dbReference type="Pfam" id="PF08031">
    <property type="entry name" value="BBE"/>
    <property type="match status" value="1"/>
</dbReference>
<dbReference type="InterPro" id="IPR050432">
    <property type="entry name" value="FAD-linked_Oxidoreductases_BP"/>
</dbReference>
<keyword evidence="6" id="KW-1185">Reference proteome</keyword>
<evidence type="ECO:0000256" key="3">
    <source>
        <dbReference type="SAM" id="SignalP"/>
    </source>
</evidence>
<name>A0ABR1M4X6_9PEZI</name>
<evidence type="ECO:0000256" key="2">
    <source>
        <dbReference type="ARBA" id="ARBA00023002"/>
    </source>
</evidence>
<dbReference type="Pfam" id="PF01565">
    <property type="entry name" value="FAD_binding_4"/>
    <property type="match status" value="1"/>
</dbReference>
<dbReference type="PANTHER" id="PTHR13878">
    <property type="entry name" value="GULONOLACTONE OXIDASE"/>
    <property type="match status" value="1"/>
</dbReference>
<organism evidence="5 6">
    <name type="scientific">Phyllosticta citribraziliensis</name>
    <dbReference type="NCBI Taxonomy" id="989973"/>
    <lineage>
        <taxon>Eukaryota</taxon>
        <taxon>Fungi</taxon>
        <taxon>Dikarya</taxon>
        <taxon>Ascomycota</taxon>
        <taxon>Pezizomycotina</taxon>
        <taxon>Dothideomycetes</taxon>
        <taxon>Dothideomycetes incertae sedis</taxon>
        <taxon>Botryosphaeriales</taxon>
        <taxon>Phyllostictaceae</taxon>
        <taxon>Phyllosticta</taxon>
    </lineage>
</organism>
<dbReference type="InterPro" id="IPR036318">
    <property type="entry name" value="FAD-bd_PCMH-like_sf"/>
</dbReference>
<sequence length="575" mass="62491">MMRTAQLSWVSFALFLLNLPFSVGIPSKDSKPSCRCMPGDVCWPNVRDWAELNKTVGGRLVSNIPLAHVCHDPSYNKEDCDYLKQQWAFPIIHETSSTSVMMPWFQNASCDPFTPREQQCELGNYPVYSIDVSSADDIAAGVKFAQMKNIRFVVKNTGHDFLGKSAGKGALSLWTSNMKSIAGIKNFKSSYYSGPAVKMAAGVRGADVYPVAKANGLVVVGGSCPSVGLVGGFTQGGGHSILTSSFGMGADQVLEWEVVTADGRRVTATPKENSDLYWALSGGSPGAFGVVVSTTVRAYKDRRFGGAALSFTSSGITNDTFWKAFSSWQAQVPAIVDSGASAAYVLSANLFLIQPLTYPGATEAQTRNLLKPFTDTLDRLKVVYSLNVTSYSNFLDHYSLYLGPLPGGAYPVDRLMGGRLIPREAVTKNNQGVVEALRFLAENTNAYLGFSAIKSNANMAVAANAVLPQWRSSVITSLLQTQWNFSAPHEANVAQLNELNDIVVPKMTEVTPGSGTYLNEANFALKTWKKDFYGVNYDRLLRIKKKWDTKGLFYGPTMVGNDAWVVSGDGRLCRS</sequence>
<dbReference type="PROSITE" id="PS51387">
    <property type="entry name" value="FAD_PCMH"/>
    <property type="match status" value="1"/>
</dbReference>
<evidence type="ECO:0000313" key="5">
    <source>
        <dbReference type="EMBL" id="KAK7542633.1"/>
    </source>
</evidence>
<dbReference type="InterPro" id="IPR006094">
    <property type="entry name" value="Oxid_FAD_bind_N"/>
</dbReference>
<dbReference type="RefSeq" id="XP_066658926.1">
    <property type="nucleotide sequence ID" value="XM_066799211.1"/>
</dbReference>
<evidence type="ECO:0000259" key="4">
    <source>
        <dbReference type="PROSITE" id="PS51387"/>
    </source>
</evidence>
<accession>A0ABR1M4X6</accession>
<dbReference type="InterPro" id="IPR016169">
    <property type="entry name" value="FAD-bd_PCMH_sub2"/>
</dbReference>
<keyword evidence="3" id="KW-0732">Signal</keyword>
<dbReference type="SUPFAM" id="SSF56176">
    <property type="entry name" value="FAD-binding/transporter-associated domain-like"/>
    <property type="match status" value="1"/>
</dbReference>
<dbReference type="InterPro" id="IPR012951">
    <property type="entry name" value="BBE"/>
</dbReference>
<comment type="similarity">
    <text evidence="1">Belongs to the oxygen-dependent FAD-linked oxidoreductase family.</text>
</comment>
<dbReference type="Proteomes" id="UP001360953">
    <property type="component" value="Unassembled WGS sequence"/>
</dbReference>
<dbReference type="GeneID" id="92032117"/>
<evidence type="ECO:0000256" key="1">
    <source>
        <dbReference type="ARBA" id="ARBA00005466"/>
    </source>
</evidence>
<proteinExistence type="inferred from homology"/>
<gene>
    <name evidence="5" type="ORF">J3D65DRAFT_614457</name>
</gene>